<feature type="domain" description="Aldehyde dehydrogenase" evidence="5">
    <location>
        <begin position="18"/>
        <end position="477"/>
    </location>
</feature>
<evidence type="ECO:0000313" key="6">
    <source>
        <dbReference type="EMBL" id="KCZ94211.1"/>
    </source>
</evidence>
<proteinExistence type="inferred from homology"/>
<keyword evidence="7" id="KW-1185">Reference proteome</keyword>
<dbReference type="Proteomes" id="UP000025171">
    <property type="component" value="Unassembled WGS sequence"/>
</dbReference>
<gene>
    <name evidence="6" type="ORF">HJO_02515</name>
</gene>
<evidence type="ECO:0000259" key="5">
    <source>
        <dbReference type="Pfam" id="PF00171"/>
    </source>
</evidence>
<name>A0A059FUM8_9PROT</name>
<feature type="active site" evidence="3">
    <location>
        <position position="253"/>
    </location>
</feature>
<dbReference type="InterPro" id="IPR015590">
    <property type="entry name" value="Aldehyde_DH_dom"/>
</dbReference>
<dbReference type="RefSeq" id="WP_035613198.1">
    <property type="nucleotide sequence ID" value="NZ_ARYK01000001.1"/>
</dbReference>
<reference evidence="6 7" key="1">
    <citation type="journal article" date="2014" name="Antonie Van Leeuwenhoek">
        <title>Hyphomonas beringensis sp. nov. and Hyphomonas chukchiensis sp. nov., isolated from surface seawater of the Bering Sea and Chukchi Sea.</title>
        <authorList>
            <person name="Li C."/>
            <person name="Lai Q."/>
            <person name="Li G."/>
            <person name="Dong C."/>
            <person name="Wang J."/>
            <person name="Liao Y."/>
            <person name="Shao Z."/>
        </authorList>
    </citation>
    <scope>NUCLEOTIDE SEQUENCE [LARGE SCALE GENOMIC DNA]</scope>
    <source>
        <strain evidence="6 7">MHS-2</strain>
    </source>
</reference>
<dbReference type="PANTHER" id="PTHR11699">
    <property type="entry name" value="ALDEHYDE DEHYDROGENASE-RELATED"/>
    <property type="match status" value="1"/>
</dbReference>
<dbReference type="InterPro" id="IPR029510">
    <property type="entry name" value="Ald_DH_CS_GLU"/>
</dbReference>
<dbReference type="eggNOG" id="COG1012">
    <property type="taxonomic scope" value="Bacteria"/>
</dbReference>
<dbReference type="InterPro" id="IPR016161">
    <property type="entry name" value="Ald_DH/histidinol_DH"/>
</dbReference>
<dbReference type="FunFam" id="3.40.309.10:FF:000012">
    <property type="entry name" value="Betaine aldehyde dehydrogenase"/>
    <property type="match status" value="1"/>
</dbReference>
<dbReference type="AlphaFoldDB" id="A0A059FUM8"/>
<organism evidence="6 7">
    <name type="scientific">Hyphomonas johnsonii MHS-2</name>
    <dbReference type="NCBI Taxonomy" id="1280950"/>
    <lineage>
        <taxon>Bacteria</taxon>
        <taxon>Pseudomonadati</taxon>
        <taxon>Pseudomonadota</taxon>
        <taxon>Alphaproteobacteria</taxon>
        <taxon>Hyphomonadales</taxon>
        <taxon>Hyphomonadaceae</taxon>
        <taxon>Hyphomonas</taxon>
    </lineage>
</organism>
<keyword evidence="2 4" id="KW-0560">Oxidoreductase</keyword>
<comment type="similarity">
    <text evidence="1 4">Belongs to the aldehyde dehydrogenase family.</text>
</comment>
<dbReference type="Gene3D" id="3.40.605.10">
    <property type="entry name" value="Aldehyde Dehydrogenase, Chain A, domain 1"/>
    <property type="match status" value="1"/>
</dbReference>
<dbReference type="PATRIC" id="fig|1280950.3.peg.514"/>
<evidence type="ECO:0000256" key="2">
    <source>
        <dbReference type="ARBA" id="ARBA00023002"/>
    </source>
</evidence>
<dbReference type="Gene3D" id="3.40.309.10">
    <property type="entry name" value="Aldehyde Dehydrogenase, Chain A, domain 2"/>
    <property type="match status" value="1"/>
</dbReference>
<dbReference type="FunFam" id="3.40.605.10:FF:000007">
    <property type="entry name" value="NAD/NADP-dependent betaine aldehyde dehydrogenase"/>
    <property type="match status" value="1"/>
</dbReference>
<sequence>MATDLVQYQLYIDGEFRDAEGGATFRSTSPYTGEDWAELAEAQAVDVEAAIDAARRAFDDSWWRRDHQRRAQVMRDFSDLLEANKQRLGLIGSRDNGKLVREMTGMATILPRFFRYFSEVADHIHGQVIRGADPNVFGYTLREPYGVVAFQTPWNSPLVIFAQGGAPALAAGNTIVLKPSEFASCTTIEMAKLAHEAGFPPGVLNVVTGFGHVVGAALCSSNKVDKIAFTGSPEGGRIVGAQAARTLTPTVMELGGKSANIVFADANLDKAVEAVFAGFTASSGQSCVCGSRALIEAGIHDQVVERLADMAKGLKLGDPSDPQTQVGPFCTAAQLDKVGGLVTVAKGEGARLVAGGQRPAGLDGWFFEPTIFADVDENMAIAQEEVFGPVLSVIKFDTEEDAIRIANNSVYGLAAGLWTSNLGRAHRLAAELRAGTIWINQYRRGDAAFPFGGRGDSGFGRQSGEDAILEFTTVKSVQVDTSV</sequence>
<dbReference type="OrthoDB" id="7168186at2"/>
<dbReference type="PROSITE" id="PS00687">
    <property type="entry name" value="ALDEHYDE_DEHYDR_GLU"/>
    <property type="match status" value="1"/>
</dbReference>
<dbReference type="STRING" id="1280950.HJO_02515"/>
<dbReference type="EMBL" id="ARYK01000001">
    <property type="protein sequence ID" value="KCZ94211.1"/>
    <property type="molecule type" value="Genomic_DNA"/>
</dbReference>
<dbReference type="SUPFAM" id="SSF53720">
    <property type="entry name" value="ALDH-like"/>
    <property type="match status" value="1"/>
</dbReference>
<dbReference type="Pfam" id="PF00171">
    <property type="entry name" value="Aldedh"/>
    <property type="match status" value="1"/>
</dbReference>
<evidence type="ECO:0000256" key="4">
    <source>
        <dbReference type="RuleBase" id="RU003345"/>
    </source>
</evidence>
<dbReference type="GO" id="GO:0016620">
    <property type="term" value="F:oxidoreductase activity, acting on the aldehyde or oxo group of donors, NAD or NADP as acceptor"/>
    <property type="evidence" value="ECO:0007669"/>
    <property type="project" value="InterPro"/>
</dbReference>
<comment type="caution">
    <text evidence="6">The sequence shown here is derived from an EMBL/GenBank/DDBJ whole genome shotgun (WGS) entry which is preliminary data.</text>
</comment>
<evidence type="ECO:0000256" key="3">
    <source>
        <dbReference type="PROSITE-ProRule" id="PRU10007"/>
    </source>
</evidence>
<accession>A0A059FUM8</accession>
<dbReference type="InterPro" id="IPR016162">
    <property type="entry name" value="Ald_DH_N"/>
</dbReference>
<evidence type="ECO:0000313" key="7">
    <source>
        <dbReference type="Proteomes" id="UP000025171"/>
    </source>
</evidence>
<protein>
    <submittedName>
        <fullName evidence="6">Aldehyde dehydrogenase</fullName>
    </submittedName>
</protein>
<evidence type="ECO:0000256" key="1">
    <source>
        <dbReference type="ARBA" id="ARBA00009986"/>
    </source>
</evidence>
<dbReference type="CDD" id="cd07114">
    <property type="entry name" value="ALDH_DhaS"/>
    <property type="match status" value="1"/>
</dbReference>
<dbReference type="InterPro" id="IPR016163">
    <property type="entry name" value="Ald_DH_C"/>
</dbReference>